<evidence type="ECO:0000313" key="3">
    <source>
        <dbReference type="Proteomes" id="UP000886653"/>
    </source>
</evidence>
<organism evidence="2 3">
    <name type="scientific">Cronartium quercuum f. sp. fusiforme G11</name>
    <dbReference type="NCBI Taxonomy" id="708437"/>
    <lineage>
        <taxon>Eukaryota</taxon>
        <taxon>Fungi</taxon>
        <taxon>Dikarya</taxon>
        <taxon>Basidiomycota</taxon>
        <taxon>Pucciniomycotina</taxon>
        <taxon>Pucciniomycetes</taxon>
        <taxon>Pucciniales</taxon>
        <taxon>Coleosporiaceae</taxon>
        <taxon>Cronartium</taxon>
    </lineage>
</organism>
<evidence type="ECO:0000256" key="1">
    <source>
        <dbReference type="SAM" id="MobiDB-lite"/>
    </source>
</evidence>
<dbReference type="AlphaFoldDB" id="A0A9P6NWB8"/>
<feature type="compositionally biased region" description="Polar residues" evidence="1">
    <location>
        <begin position="1"/>
        <end position="17"/>
    </location>
</feature>
<keyword evidence="3" id="KW-1185">Reference proteome</keyword>
<protein>
    <submittedName>
        <fullName evidence="2">Uncharacterized protein</fullName>
    </submittedName>
</protein>
<sequence>MSQSNSNQDHYRTSTYDSVHRSSGSPSGTSQPQGGSSYFQPKPTHHSSDKTPGIVKQVVKYVQRRVFVCSNRRCGCKPGHITSGHRWPFLTIQRASKENSVPGPETCVPIDVKLEGEVRGLPFVHTTFGRRIRCPAQMVKSYDIYHGPVDYILVRNLTEEQALDLIQALEDCDREAEVFKYLSCHLFVEQELNAIVAGGIAKMSETVDQALLNVKNALGEDTPTADEVLDNAPVTSNTSWTFSLPASIPPRRPH</sequence>
<evidence type="ECO:0000313" key="2">
    <source>
        <dbReference type="EMBL" id="KAG0150620.1"/>
    </source>
</evidence>
<proteinExistence type="predicted"/>
<feature type="compositionally biased region" description="Low complexity" evidence="1">
    <location>
        <begin position="22"/>
        <end position="37"/>
    </location>
</feature>
<dbReference type="EMBL" id="MU167218">
    <property type="protein sequence ID" value="KAG0150620.1"/>
    <property type="molecule type" value="Genomic_DNA"/>
</dbReference>
<reference evidence="2" key="1">
    <citation type="submission" date="2013-11" db="EMBL/GenBank/DDBJ databases">
        <title>Genome sequence of the fusiform rust pathogen reveals effectors for host alternation and coevolution with pine.</title>
        <authorList>
            <consortium name="DOE Joint Genome Institute"/>
            <person name="Smith K."/>
            <person name="Pendleton A."/>
            <person name="Kubisiak T."/>
            <person name="Anderson C."/>
            <person name="Salamov A."/>
            <person name="Aerts A."/>
            <person name="Riley R."/>
            <person name="Clum A."/>
            <person name="Lindquist E."/>
            <person name="Ence D."/>
            <person name="Campbell M."/>
            <person name="Kronenberg Z."/>
            <person name="Feau N."/>
            <person name="Dhillon B."/>
            <person name="Hamelin R."/>
            <person name="Burleigh J."/>
            <person name="Smith J."/>
            <person name="Yandell M."/>
            <person name="Nelson C."/>
            <person name="Grigoriev I."/>
            <person name="Davis J."/>
        </authorList>
    </citation>
    <scope>NUCLEOTIDE SEQUENCE</scope>
    <source>
        <strain evidence="2">G11</strain>
    </source>
</reference>
<dbReference type="Proteomes" id="UP000886653">
    <property type="component" value="Unassembled WGS sequence"/>
</dbReference>
<feature type="region of interest" description="Disordered" evidence="1">
    <location>
        <begin position="1"/>
        <end position="53"/>
    </location>
</feature>
<comment type="caution">
    <text evidence="2">The sequence shown here is derived from an EMBL/GenBank/DDBJ whole genome shotgun (WGS) entry which is preliminary data.</text>
</comment>
<name>A0A9P6NWB8_9BASI</name>
<gene>
    <name evidence="2" type="ORF">CROQUDRAFT_87815</name>
</gene>
<accession>A0A9P6NWB8</accession>